<proteinExistence type="predicted"/>
<evidence type="ECO:0000256" key="1">
    <source>
        <dbReference type="SAM" id="Phobius"/>
    </source>
</evidence>
<feature type="transmembrane region" description="Helical" evidence="1">
    <location>
        <begin position="300"/>
        <end position="325"/>
    </location>
</feature>
<feature type="transmembrane region" description="Helical" evidence="1">
    <location>
        <begin position="345"/>
        <end position="363"/>
    </location>
</feature>
<feature type="transmembrane region" description="Helical" evidence="1">
    <location>
        <begin position="39"/>
        <end position="59"/>
    </location>
</feature>
<dbReference type="RefSeq" id="WP_382397795.1">
    <property type="nucleotide sequence ID" value="NZ_JBHSWH010000001.1"/>
</dbReference>
<dbReference type="EMBL" id="JBHSWH010000001">
    <property type="protein sequence ID" value="MFC6703975.1"/>
    <property type="molecule type" value="Genomic_DNA"/>
</dbReference>
<feature type="transmembrane region" description="Helical" evidence="1">
    <location>
        <begin position="113"/>
        <end position="132"/>
    </location>
</feature>
<sequence>MPPTDTAGQLDADLLISSAHTATNDLVTRNTLGRHLPGAAWFVLAGLVVMLSALATQGADLFWGVAMGDHIRAGLGIPQSVPFAAAPSRGWANPLALGEVVLSAVHSLGSSSLLVLHLTLVTAALGVLLAHGQAHQRESRASTALVLVVFGGATTFAIARMPSLSFLPYAVLVVLLLQNADRPSRRLWLTVPLLCLWGNLHGGVLVGCALLAVHLVCVGGPLRRRTLVGSSAFAAVLLATSAGWHTVDYYRGVLGNEAARQGAGLWAPTSVHRPFDLIMLGASAGLVAMWSRSHPRRWEVVAVVGMAVATLVASRNSIWLLLFLLPLAARGRSSADYVPRQRFPFIPAAAAVAMLLAGIGWQLTTRGSAVNADGAAAVPAVQKLAAGRTVLTLAPVAETFAQAGIRVWASNPIDAFPRDVQRQYLAFVDHGSIPSTPRVGLIVVDNEYVSQVREAGWSQVAVVSNLHVFEPPARPREGKH</sequence>
<feature type="transmembrane region" description="Helical" evidence="1">
    <location>
        <begin position="227"/>
        <end position="247"/>
    </location>
</feature>
<feature type="transmembrane region" description="Helical" evidence="1">
    <location>
        <begin position="144"/>
        <end position="177"/>
    </location>
</feature>
<keyword evidence="1" id="KW-0812">Transmembrane</keyword>
<gene>
    <name evidence="2" type="ORF">ACFQDH_01490</name>
</gene>
<comment type="caution">
    <text evidence="2">The sequence shown here is derived from an EMBL/GenBank/DDBJ whole genome shotgun (WGS) entry which is preliminary data.</text>
</comment>
<accession>A0ABW2AAT7</accession>
<keyword evidence="1" id="KW-0472">Membrane</keyword>
<keyword evidence="3" id="KW-1185">Reference proteome</keyword>
<evidence type="ECO:0008006" key="4">
    <source>
        <dbReference type="Google" id="ProtNLM"/>
    </source>
</evidence>
<reference evidence="3" key="1">
    <citation type="journal article" date="2019" name="Int. J. Syst. Evol. Microbiol.">
        <title>The Global Catalogue of Microorganisms (GCM) 10K type strain sequencing project: providing services to taxonomists for standard genome sequencing and annotation.</title>
        <authorList>
            <consortium name="The Broad Institute Genomics Platform"/>
            <consortium name="The Broad Institute Genome Sequencing Center for Infectious Disease"/>
            <person name="Wu L."/>
            <person name="Ma J."/>
        </authorList>
    </citation>
    <scope>NUCLEOTIDE SEQUENCE [LARGE SCALE GENOMIC DNA]</scope>
    <source>
        <strain evidence="3">CCUG 58127</strain>
    </source>
</reference>
<dbReference type="Proteomes" id="UP001596298">
    <property type="component" value="Unassembled WGS sequence"/>
</dbReference>
<keyword evidence="1" id="KW-1133">Transmembrane helix</keyword>
<feature type="transmembrane region" description="Helical" evidence="1">
    <location>
        <begin position="189"/>
        <end position="215"/>
    </location>
</feature>
<evidence type="ECO:0000313" key="2">
    <source>
        <dbReference type="EMBL" id="MFC6703975.1"/>
    </source>
</evidence>
<protein>
    <recommendedName>
        <fullName evidence="4">Glycosyltransferase RgtA/B/C/D-like domain-containing protein</fullName>
    </recommendedName>
</protein>
<name>A0ABW2AAT7_9MICO</name>
<organism evidence="2 3">
    <name type="scientific">Flexivirga alba</name>
    <dbReference type="NCBI Taxonomy" id="702742"/>
    <lineage>
        <taxon>Bacteria</taxon>
        <taxon>Bacillati</taxon>
        <taxon>Actinomycetota</taxon>
        <taxon>Actinomycetes</taxon>
        <taxon>Micrococcales</taxon>
        <taxon>Dermacoccaceae</taxon>
        <taxon>Flexivirga</taxon>
    </lineage>
</organism>
<evidence type="ECO:0000313" key="3">
    <source>
        <dbReference type="Proteomes" id="UP001596298"/>
    </source>
</evidence>